<reference evidence="1" key="1">
    <citation type="submission" date="2024-09" db="EMBL/GenBank/DDBJ databases">
        <authorList>
            <person name="Sun Q."/>
            <person name="Mori K."/>
        </authorList>
    </citation>
    <scope>NUCLEOTIDE SEQUENCE</scope>
    <source>
        <strain evidence="1">JCM 19018</strain>
    </source>
</reference>
<sequence length="31" mass="3461">MNSAHVGVVKRWRGVDVKVVRISEPIEQGDV</sequence>
<evidence type="ECO:0000313" key="1">
    <source>
        <dbReference type="EMBL" id="MFB9813869.1"/>
    </source>
</evidence>
<evidence type="ECO:0000313" key="2">
    <source>
        <dbReference type="Proteomes" id="UP001589559"/>
    </source>
</evidence>
<name>A0ACC6VSH0_9EURY</name>
<gene>
    <name evidence="1" type="ORF">ACFFN7_21350</name>
</gene>
<dbReference type="Proteomes" id="UP001589559">
    <property type="component" value="Unassembled WGS sequence"/>
</dbReference>
<accession>A0ACC6VSH0</accession>
<keyword evidence="2" id="KW-1185">Reference proteome</keyword>
<protein>
    <submittedName>
        <fullName evidence="1">DUF2080 family transposase-associated protein</fullName>
    </submittedName>
</protein>
<organism evidence="1 2">
    <name type="scientific">Haloarcula sebkhae</name>
    <dbReference type="NCBI Taxonomy" id="932660"/>
    <lineage>
        <taxon>Archaea</taxon>
        <taxon>Methanobacteriati</taxon>
        <taxon>Methanobacteriota</taxon>
        <taxon>Stenosarchaea group</taxon>
        <taxon>Halobacteria</taxon>
        <taxon>Halobacteriales</taxon>
        <taxon>Haloarculaceae</taxon>
        <taxon>Haloarcula</taxon>
    </lineage>
</organism>
<proteinExistence type="predicted"/>
<dbReference type="EMBL" id="JBHMAK010000020">
    <property type="protein sequence ID" value="MFB9813869.1"/>
    <property type="molecule type" value="Genomic_DNA"/>
</dbReference>
<comment type="caution">
    <text evidence="1">The sequence shown here is derived from an EMBL/GenBank/DDBJ whole genome shotgun (WGS) entry which is preliminary data.</text>
</comment>